<name>A0A6A1US78_9ROSI</name>
<accession>A0A6A1US78</accession>
<reference evidence="2 3" key="1">
    <citation type="journal article" date="2019" name="Plant Biotechnol. J.">
        <title>The red bayberry genome and genetic basis of sex determination.</title>
        <authorList>
            <person name="Jia H.M."/>
            <person name="Jia H.J."/>
            <person name="Cai Q.L."/>
            <person name="Wang Y."/>
            <person name="Zhao H.B."/>
            <person name="Yang W.F."/>
            <person name="Wang G.Y."/>
            <person name="Li Y.H."/>
            <person name="Zhan D.L."/>
            <person name="Shen Y.T."/>
            <person name="Niu Q.F."/>
            <person name="Chang L."/>
            <person name="Qiu J."/>
            <person name="Zhao L."/>
            <person name="Xie H.B."/>
            <person name="Fu W.Y."/>
            <person name="Jin J."/>
            <person name="Li X.W."/>
            <person name="Jiao Y."/>
            <person name="Zhou C.C."/>
            <person name="Tu T."/>
            <person name="Chai C.Y."/>
            <person name="Gao J.L."/>
            <person name="Fan L.J."/>
            <person name="van de Weg E."/>
            <person name="Wang J.Y."/>
            <person name="Gao Z.S."/>
        </authorList>
    </citation>
    <scope>NUCLEOTIDE SEQUENCE [LARGE SCALE GENOMIC DNA]</scope>
    <source>
        <tissue evidence="2">Leaves</tissue>
    </source>
</reference>
<gene>
    <name evidence="2" type="ORF">CJ030_MR8G006781</name>
</gene>
<evidence type="ECO:0000313" key="3">
    <source>
        <dbReference type="Proteomes" id="UP000516437"/>
    </source>
</evidence>
<dbReference type="Proteomes" id="UP000516437">
    <property type="component" value="Chromosome 8"/>
</dbReference>
<comment type="caution">
    <text evidence="2">The sequence shown here is derived from an EMBL/GenBank/DDBJ whole genome shotgun (WGS) entry which is preliminary data.</text>
</comment>
<dbReference type="EMBL" id="RXIC02000026">
    <property type="protein sequence ID" value="KAB1203229.1"/>
    <property type="molecule type" value="Genomic_DNA"/>
</dbReference>
<feature type="region of interest" description="Disordered" evidence="1">
    <location>
        <begin position="23"/>
        <end position="42"/>
    </location>
</feature>
<feature type="region of interest" description="Disordered" evidence="1">
    <location>
        <begin position="50"/>
        <end position="114"/>
    </location>
</feature>
<protein>
    <submittedName>
        <fullName evidence="2">Uncharacterized protein</fullName>
    </submittedName>
</protein>
<keyword evidence="3" id="KW-1185">Reference proteome</keyword>
<sequence length="162" mass="17715">MEKGSMLVIKNDTSIRRTLELVDEEIPSQSTPEERSVPLTRSRRLSQLLPEFASLGAVPARPTKSKKKEASAPVPYRKHSNADPSDAVEPPTMAAAETRPMKTCSTQPPSMTRRVDSTRIAAHVRMRISDRLHGGMGSQGSSRPPVVIDLAELESELGVRCS</sequence>
<dbReference type="AlphaFoldDB" id="A0A6A1US78"/>
<evidence type="ECO:0000313" key="2">
    <source>
        <dbReference type="EMBL" id="KAB1203229.1"/>
    </source>
</evidence>
<organism evidence="2 3">
    <name type="scientific">Morella rubra</name>
    <name type="common">Chinese bayberry</name>
    <dbReference type="NCBI Taxonomy" id="262757"/>
    <lineage>
        <taxon>Eukaryota</taxon>
        <taxon>Viridiplantae</taxon>
        <taxon>Streptophyta</taxon>
        <taxon>Embryophyta</taxon>
        <taxon>Tracheophyta</taxon>
        <taxon>Spermatophyta</taxon>
        <taxon>Magnoliopsida</taxon>
        <taxon>eudicotyledons</taxon>
        <taxon>Gunneridae</taxon>
        <taxon>Pentapetalae</taxon>
        <taxon>rosids</taxon>
        <taxon>fabids</taxon>
        <taxon>Fagales</taxon>
        <taxon>Myricaceae</taxon>
        <taxon>Morella</taxon>
    </lineage>
</organism>
<proteinExistence type="predicted"/>
<evidence type="ECO:0000256" key="1">
    <source>
        <dbReference type="SAM" id="MobiDB-lite"/>
    </source>
</evidence>